<proteinExistence type="predicted"/>
<feature type="compositionally biased region" description="Low complexity" evidence="1">
    <location>
        <begin position="58"/>
        <end position="67"/>
    </location>
</feature>
<dbReference type="Proteomes" id="UP000499080">
    <property type="component" value="Unassembled WGS sequence"/>
</dbReference>
<comment type="caution">
    <text evidence="2">The sequence shown here is derived from an EMBL/GenBank/DDBJ whole genome shotgun (WGS) entry which is preliminary data.</text>
</comment>
<protein>
    <submittedName>
        <fullName evidence="2">Uncharacterized protein</fullName>
    </submittedName>
</protein>
<dbReference type="EMBL" id="BGPR01004596">
    <property type="protein sequence ID" value="GBN01222.1"/>
    <property type="molecule type" value="Genomic_DNA"/>
</dbReference>
<evidence type="ECO:0000256" key="1">
    <source>
        <dbReference type="SAM" id="MobiDB-lite"/>
    </source>
</evidence>
<gene>
    <name evidence="2" type="ORF">AVEN_254361_1</name>
</gene>
<feature type="region of interest" description="Disordered" evidence="1">
    <location>
        <begin position="41"/>
        <end position="87"/>
    </location>
</feature>
<organism evidence="2 3">
    <name type="scientific">Araneus ventricosus</name>
    <name type="common">Orbweaver spider</name>
    <name type="synonym">Epeira ventricosa</name>
    <dbReference type="NCBI Taxonomy" id="182803"/>
    <lineage>
        <taxon>Eukaryota</taxon>
        <taxon>Metazoa</taxon>
        <taxon>Ecdysozoa</taxon>
        <taxon>Arthropoda</taxon>
        <taxon>Chelicerata</taxon>
        <taxon>Arachnida</taxon>
        <taxon>Araneae</taxon>
        <taxon>Araneomorphae</taxon>
        <taxon>Entelegynae</taxon>
        <taxon>Araneoidea</taxon>
        <taxon>Araneidae</taxon>
        <taxon>Araneus</taxon>
    </lineage>
</organism>
<sequence>MATLISGKVFSSGLRSKPDSSEDHLCMWTCCTLPHTQWAKRPPSDVVSNFGEKVPAQGSLSSSGNGSVLRGPSPNSPRAASKRDVNITEKNNKIKTWRVIKNSDLEFDRICIIFSCNISHTRKQKSSAALICNKSAEEGTL</sequence>
<dbReference type="AlphaFoldDB" id="A0A4Y2KGZ4"/>
<reference evidence="2 3" key="1">
    <citation type="journal article" date="2019" name="Sci. Rep.">
        <title>Orb-weaving spider Araneus ventricosus genome elucidates the spidroin gene catalogue.</title>
        <authorList>
            <person name="Kono N."/>
            <person name="Nakamura H."/>
            <person name="Ohtoshi R."/>
            <person name="Moran D.A.P."/>
            <person name="Shinohara A."/>
            <person name="Yoshida Y."/>
            <person name="Fujiwara M."/>
            <person name="Mori M."/>
            <person name="Tomita M."/>
            <person name="Arakawa K."/>
        </authorList>
    </citation>
    <scope>NUCLEOTIDE SEQUENCE [LARGE SCALE GENOMIC DNA]</scope>
</reference>
<keyword evidence="3" id="KW-1185">Reference proteome</keyword>
<accession>A0A4Y2KGZ4</accession>
<name>A0A4Y2KGZ4_ARAVE</name>
<evidence type="ECO:0000313" key="2">
    <source>
        <dbReference type="EMBL" id="GBN01222.1"/>
    </source>
</evidence>
<evidence type="ECO:0000313" key="3">
    <source>
        <dbReference type="Proteomes" id="UP000499080"/>
    </source>
</evidence>